<name>A0A167KZU5_CALVF</name>
<dbReference type="Proteomes" id="UP000076738">
    <property type="component" value="Unassembled WGS sequence"/>
</dbReference>
<sequence length="278" mass="30512">MIQLLIARHPSHPAHLPSSLPPPFPPFLTKPAKQRSFSCKHCAFPDARRPALQPISSSQHVPPGSTSDVLARAPPRHRSVSGNSQERLSTAFRFTFVRRGLPPTTLNYSAKRPQASVYQSKGPVIPAQRYYTLGSPLSTMSEREVEDYSLNQLAASSTYSCRYLPHISPCIGNAPRGPGLANPCFSRAARGPPASSAQFFQAYDGHSPAFRVPCFPRRVTLFAILSNLKLQFPHSCKACETRPVGRRSAPAQEKRGTLLIVDTSTSWPVQPARTCQTN</sequence>
<dbReference type="AlphaFoldDB" id="A0A167KZU5"/>
<reference evidence="2 3" key="1">
    <citation type="journal article" date="2016" name="Mol. Biol. Evol.">
        <title>Comparative Genomics of Early-Diverging Mushroom-Forming Fungi Provides Insights into the Origins of Lignocellulose Decay Capabilities.</title>
        <authorList>
            <person name="Nagy L.G."/>
            <person name="Riley R."/>
            <person name="Tritt A."/>
            <person name="Adam C."/>
            <person name="Daum C."/>
            <person name="Floudas D."/>
            <person name="Sun H."/>
            <person name="Yadav J.S."/>
            <person name="Pangilinan J."/>
            <person name="Larsson K.H."/>
            <person name="Matsuura K."/>
            <person name="Barry K."/>
            <person name="Labutti K."/>
            <person name="Kuo R."/>
            <person name="Ohm R.A."/>
            <person name="Bhattacharya S.S."/>
            <person name="Shirouzu T."/>
            <person name="Yoshinaga Y."/>
            <person name="Martin F.M."/>
            <person name="Grigoriev I.V."/>
            <person name="Hibbett D.S."/>
        </authorList>
    </citation>
    <scope>NUCLEOTIDE SEQUENCE [LARGE SCALE GENOMIC DNA]</scope>
    <source>
        <strain evidence="2 3">TUFC12733</strain>
    </source>
</reference>
<keyword evidence="3" id="KW-1185">Reference proteome</keyword>
<evidence type="ECO:0000256" key="1">
    <source>
        <dbReference type="SAM" id="MobiDB-lite"/>
    </source>
</evidence>
<evidence type="ECO:0000313" key="3">
    <source>
        <dbReference type="Proteomes" id="UP000076738"/>
    </source>
</evidence>
<feature type="region of interest" description="Disordered" evidence="1">
    <location>
        <begin position="53"/>
        <end position="84"/>
    </location>
</feature>
<protein>
    <submittedName>
        <fullName evidence="2">Uncharacterized protein</fullName>
    </submittedName>
</protein>
<feature type="compositionally biased region" description="Polar residues" evidence="1">
    <location>
        <begin position="54"/>
        <end position="68"/>
    </location>
</feature>
<proteinExistence type="predicted"/>
<dbReference type="EMBL" id="KV417290">
    <property type="protein sequence ID" value="KZO95189.1"/>
    <property type="molecule type" value="Genomic_DNA"/>
</dbReference>
<accession>A0A167KZU5</accession>
<organism evidence="2 3">
    <name type="scientific">Calocera viscosa (strain TUFC12733)</name>
    <dbReference type="NCBI Taxonomy" id="1330018"/>
    <lineage>
        <taxon>Eukaryota</taxon>
        <taxon>Fungi</taxon>
        <taxon>Dikarya</taxon>
        <taxon>Basidiomycota</taxon>
        <taxon>Agaricomycotina</taxon>
        <taxon>Dacrymycetes</taxon>
        <taxon>Dacrymycetales</taxon>
        <taxon>Dacrymycetaceae</taxon>
        <taxon>Calocera</taxon>
    </lineage>
</organism>
<evidence type="ECO:0000313" key="2">
    <source>
        <dbReference type="EMBL" id="KZO95189.1"/>
    </source>
</evidence>
<gene>
    <name evidence="2" type="ORF">CALVIDRAFT_180364</name>
</gene>